<keyword evidence="1" id="KW-0001">2Fe-2S</keyword>
<dbReference type="PANTHER" id="PTHR13847:SF274">
    <property type="entry name" value="RIESKE 2FE-2S IRON-SULFUR PROTEIN YHFW-RELATED"/>
    <property type="match status" value="1"/>
</dbReference>
<evidence type="ECO:0000256" key="1">
    <source>
        <dbReference type="ARBA" id="ARBA00022714"/>
    </source>
</evidence>
<evidence type="ECO:0000256" key="3">
    <source>
        <dbReference type="ARBA" id="ARBA00023004"/>
    </source>
</evidence>
<name>A0A934WV89_9BACT</name>
<dbReference type="PROSITE" id="PS51296">
    <property type="entry name" value="RIESKE"/>
    <property type="match status" value="1"/>
</dbReference>
<evidence type="ECO:0000256" key="5">
    <source>
        <dbReference type="ARBA" id="ARBA00023157"/>
    </source>
</evidence>
<dbReference type="InterPro" id="IPR038010">
    <property type="entry name" value="YhfW_C"/>
</dbReference>
<comment type="caution">
    <text evidence="7">The sequence shown here is derived from an EMBL/GenBank/DDBJ whole genome shotgun (WGS) entry which is preliminary data.</text>
</comment>
<dbReference type="AlphaFoldDB" id="A0A934WV89"/>
<dbReference type="CDD" id="cd03477">
    <property type="entry name" value="Rieske_YhfW_C"/>
    <property type="match status" value="1"/>
</dbReference>
<keyword evidence="3" id="KW-0408">Iron</keyword>
<gene>
    <name evidence="7" type="ORF">JKA74_00570</name>
</gene>
<dbReference type="GO" id="GO:0051537">
    <property type="term" value="F:2 iron, 2 sulfur cluster binding"/>
    <property type="evidence" value="ECO:0007669"/>
    <property type="project" value="UniProtKB-KW"/>
</dbReference>
<dbReference type="PRINTS" id="PR00162">
    <property type="entry name" value="RIESKE"/>
</dbReference>
<dbReference type="SUPFAM" id="SSF51905">
    <property type="entry name" value="FAD/NAD(P)-binding domain"/>
    <property type="match status" value="1"/>
</dbReference>
<dbReference type="GO" id="GO:0046872">
    <property type="term" value="F:metal ion binding"/>
    <property type="evidence" value="ECO:0007669"/>
    <property type="project" value="UniProtKB-KW"/>
</dbReference>
<dbReference type="Gene3D" id="3.30.9.10">
    <property type="entry name" value="D-Amino Acid Oxidase, subunit A, domain 2"/>
    <property type="match status" value="1"/>
</dbReference>
<evidence type="ECO:0000313" key="8">
    <source>
        <dbReference type="Proteomes" id="UP000611723"/>
    </source>
</evidence>
<dbReference type="EMBL" id="JAEQBW010000001">
    <property type="protein sequence ID" value="MBK6263510.1"/>
    <property type="molecule type" value="Genomic_DNA"/>
</dbReference>
<proteinExistence type="predicted"/>
<evidence type="ECO:0000259" key="6">
    <source>
        <dbReference type="PROSITE" id="PS51296"/>
    </source>
</evidence>
<dbReference type="GO" id="GO:0005737">
    <property type="term" value="C:cytoplasm"/>
    <property type="evidence" value="ECO:0007669"/>
    <property type="project" value="TreeGrafter"/>
</dbReference>
<dbReference type="PANTHER" id="PTHR13847">
    <property type="entry name" value="SARCOSINE DEHYDROGENASE-RELATED"/>
    <property type="match status" value="1"/>
</dbReference>
<sequence length="511" mass="57245">MATKHFSSQAVWSPHADSLYFPQLSEDIQADVAIVGAGITGITTAYHLAKEGQRVVVIESMKVGMGTTGSSTGNLYAPIDEQLFTIASKHDESTLKEVVSSRQSAIDFIERRVHEFNIDCEFERVPFYLFTTPGTQSESSKIKNEQEAAKIAGLKISTDAPENFPFKLDEIIEIADQAQFNPLQYVRKFASAIKSDNCQIFEDTKVTNVKDGRPCIVKTEYATVKANKVIMATHSPKGIYAVHTAMEPMREHALAVKLNSKLPAPGIYWHMFKDQHYSIRPYKRGKEEFLLVLGEPYKVGHENNTEDSFMKVEEYLRDNFDVAKIEYSWAAQNYKPADALPYIGRSPMEENIFIATGFAADGLIYGTMAGKIFSDAILGMKNQWSKLYSPTRFTPVASAAKFMKANADVSFQLMKDYLFYGDADELKEVRAGEGKTIKLNNERLAVYRDTEEKLHIVSGICPHMGCVVHWNNGEKSWDCPCHGSRFSTDGEVLEGPAYRGLAKPEKLPETK</sequence>
<dbReference type="InterPro" id="IPR005805">
    <property type="entry name" value="Rieske_Fe-S_prot_C"/>
</dbReference>
<dbReference type="InterPro" id="IPR036188">
    <property type="entry name" value="FAD/NAD-bd_sf"/>
</dbReference>
<evidence type="ECO:0000256" key="4">
    <source>
        <dbReference type="ARBA" id="ARBA00023014"/>
    </source>
</evidence>
<dbReference type="FunFam" id="2.102.10.10:FF:000014">
    <property type="entry name" value="Oxidoreductase, FAD dependent"/>
    <property type="match status" value="1"/>
</dbReference>
<evidence type="ECO:0000256" key="2">
    <source>
        <dbReference type="ARBA" id="ARBA00022723"/>
    </source>
</evidence>
<keyword evidence="2" id="KW-0479">Metal-binding</keyword>
<feature type="domain" description="Rieske" evidence="6">
    <location>
        <begin position="421"/>
        <end position="511"/>
    </location>
</feature>
<keyword evidence="5" id="KW-1015">Disulfide bond</keyword>
<dbReference type="Gene3D" id="3.50.50.60">
    <property type="entry name" value="FAD/NAD(P)-binding domain"/>
    <property type="match status" value="1"/>
</dbReference>
<organism evidence="7 8">
    <name type="scientific">Marivirga aurantiaca</name>
    <dbReference type="NCBI Taxonomy" id="2802615"/>
    <lineage>
        <taxon>Bacteria</taxon>
        <taxon>Pseudomonadati</taxon>
        <taxon>Bacteroidota</taxon>
        <taxon>Cytophagia</taxon>
        <taxon>Cytophagales</taxon>
        <taxon>Marivirgaceae</taxon>
        <taxon>Marivirga</taxon>
    </lineage>
</organism>
<keyword evidence="4" id="KW-0411">Iron-sulfur</keyword>
<protein>
    <submittedName>
        <fullName evidence="7">FAD-dependent oxidoreductase</fullName>
    </submittedName>
</protein>
<dbReference type="Pfam" id="PF00355">
    <property type="entry name" value="Rieske"/>
    <property type="match status" value="1"/>
</dbReference>
<keyword evidence="8" id="KW-1185">Reference proteome</keyword>
<accession>A0A934WV89</accession>
<dbReference type="InterPro" id="IPR017941">
    <property type="entry name" value="Rieske_2Fe-2S"/>
</dbReference>
<dbReference type="RefSeq" id="WP_201429204.1">
    <property type="nucleotide sequence ID" value="NZ_JAEQBW010000001.1"/>
</dbReference>
<dbReference type="InterPro" id="IPR036922">
    <property type="entry name" value="Rieske_2Fe-2S_sf"/>
</dbReference>
<evidence type="ECO:0000313" key="7">
    <source>
        <dbReference type="EMBL" id="MBK6263510.1"/>
    </source>
</evidence>
<dbReference type="Pfam" id="PF01266">
    <property type="entry name" value="DAO"/>
    <property type="match status" value="1"/>
</dbReference>
<dbReference type="InterPro" id="IPR006076">
    <property type="entry name" value="FAD-dep_OxRdtase"/>
</dbReference>
<reference evidence="7" key="1">
    <citation type="submission" date="2021-01" db="EMBL/GenBank/DDBJ databases">
        <title>Marivirga aurantiaca sp. nov., isolated from intertidal surface sediments.</title>
        <authorList>
            <person name="Zhang M."/>
        </authorList>
    </citation>
    <scope>NUCLEOTIDE SEQUENCE</scope>
    <source>
        <strain evidence="7">S37H4</strain>
    </source>
</reference>
<dbReference type="Proteomes" id="UP000611723">
    <property type="component" value="Unassembled WGS sequence"/>
</dbReference>
<dbReference type="Gene3D" id="2.102.10.10">
    <property type="entry name" value="Rieske [2Fe-2S] iron-sulphur domain"/>
    <property type="match status" value="1"/>
</dbReference>
<dbReference type="SUPFAM" id="SSF50022">
    <property type="entry name" value="ISP domain"/>
    <property type="match status" value="1"/>
</dbReference>
<dbReference type="GO" id="GO:0016020">
    <property type="term" value="C:membrane"/>
    <property type="evidence" value="ECO:0007669"/>
    <property type="project" value="InterPro"/>
</dbReference>